<reference evidence="3 4" key="1">
    <citation type="submission" date="2020-05" db="EMBL/GenBank/DDBJ databases">
        <title>Halorubrum RHB-C sp.nov., an extremely halophilic archaeon isolated from solar salt farm.</title>
        <authorList>
            <person name="Ho H."/>
            <person name="Danganan R.E."/>
            <person name="Dedeles G.R."/>
            <person name="Kim S.-G."/>
        </authorList>
    </citation>
    <scope>NUCLEOTIDE SEQUENCE [LARGE SCALE GENOMIC DNA]</scope>
    <source>
        <strain evidence="3 4">RHB-C</strain>
        <plasmid evidence="4">phar01</plasmid>
    </source>
</reference>
<dbReference type="PROSITE" id="PS51352">
    <property type="entry name" value="THIOREDOXIN_2"/>
    <property type="match status" value="1"/>
</dbReference>
<dbReference type="Pfam" id="PF00578">
    <property type="entry name" value="AhpC-TSA"/>
    <property type="match status" value="1"/>
</dbReference>
<name>A0A7D4CUJ2_9EURY</name>
<keyword evidence="3" id="KW-0614">Plasmid</keyword>
<evidence type="ECO:0000259" key="2">
    <source>
        <dbReference type="PROSITE" id="PS51352"/>
    </source>
</evidence>
<dbReference type="InterPro" id="IPR013766">
    <property type="entry name" value="Thioredoxin_domain"/>
</dbReference>
<organism evidence="3 4">
    <name type="scientific">Halorubrum salinarum</name>
    <dbReference type="NCBI Taxonomy" id="2739057"/>
    <lineage>
        <taxon>Archaea</taxon>
        <taxon>Methanobacteriati</taxon>
        <taxon>Methanobacteriota</taxon>
        <taxon>Stenosarchaea group</taxon>
        <taxon>Halobacteria</taxon>
        <taxon>Halobacteriales</taxon>
        <taxon>Haloferacaceae</taxon>
        <taxon>Halorubrum</taxon>
    </lineage>
</organism>
<evidence type="ECO:0000313" key="4">
    <source>
        <dbReference type="Proteomes" id="UP000505020"/>
    </source>
</evidence>
<dbReference type="InterPro" id="IPR036249">
    <property type="entry name" value="Thioredoxin-like_sf"/>
</dbReference>
<gene>
    <name evidence="3" type="ORF">HPS36_15065</name>
</gene>
<accession>A0A7D4CUJ2</accession>
<evidence type="ECO:0000256" key="1">
    <source>
        <dbReference type="SAM" id="MobiDB-lite"/>
    </source>
</evidence>
<protein>
    <submittedName>
        <fullName evidence="3">Redoxin domain-containing protein</fullName>
    </submittedName>
</protein>
<proteinExistence type="predicted"/>
<dbReference type="EMBL" id="CP053942">
    <property type="protein sequence ID" value="QKG94219.1"/>
    <property type="molecule type" value="Genomic_DNA"/>
</dbReference>
<dbReference type="Gene3D" id="3.40.30.10">
    <property type="entry name" value="Glutaredoxin"/>
    <property type="match status" value="1"/>
</dbReference>
<feature type="domain" description="Thioredoxin" evidence="2">
    <location>
        <begin position="7"/>
        <end position="174"/>
    </location>
</feature>
<dbReference type="InterPro" id="IPR000866">
    <property type="entry name" value="AhpC/TSA"/>
</dbReference>
<evidence type="ECO:0000313" key="3">
    <source>
        <dbReference type="EMBL" id="QKG94219.1"/>
    </source>
</evidence>
<dbReference type="RefSeq" id="WP_173230858.1">
    <property type="nucleotide sequence ID" value="NZ_CP053942.1"/>
</dbReference>
<dbReference type="Proteomes" id="UP000505020">
    <property type="component" value="Plasmid pHAR01"/>
</dbReference>
<dbReference type="GO" id="GO:0016209">
    <property type="term" value="F:antioxidant activity"/>
    <property type="evidence" value="ECO:0007669"/>
    <property type="project" value="InterPro"/>
</dbReference>
<dbReference type="GeneID" id="55596349"/>
<keyword evidence="4" id="KW-1185">Reference proteome</keyword>
<dbReference type="KEGG" id="hsai:HPS36_15065"/>
<dbReference type="SUPFAM" id="SSF52833">
    <property type="entry name" value="Thioredoxin-like"/>
    <property type="match status" value="1"/>
</dbReference>
<sequence length="175" mass="18948">MSDTTASPTADGVPDFELPNAGAGPDPFSLSAAAAADADTDAVVLLFQRDYHCGNCRKQVQAIGDRYDEFGALNAAVVSILPEPVERASEWQESYDLPFALLADPNTDVSDAYDQPVRFGVLGSLHDLVGRMPVAMVLDTRSDEPVVAYTYEGRMPADRPEIDDLLDEIRTLRGE</sequence>
<feature type="region of interest" description="Disordered" evidence="1">
    <location>
        <begin position="1"/>
        <end position="21"/>
    </location>
</feature>
<dbReference type="AlphaFoldDB" id="A0A7D4CUJ2"/>
<dbReference type="GO" id="GO:0016491">
    <property type="term" value="F:oxidoreductase activity"/>
    <property type="evidence" value="ECO:0007669"/>
    <property type="project" value="InterPro"/>
</dbReference>
<geneLocation type="plasmid" evidence="4">
    <name>phar01</name>
</geneLocation>